<evidence type="ECO:0000256" key="10">
    <source>
        <dbReference type="RuleBase" id="RU364128"/>
    </source>
</evidence>
<organism evidence="12 13">
    <name type="scientific">Saccharomyces pastorianus</name>
    <name type="common">Lager yeast</name>
    <name type="synonym">Saccharomyces cerevisiae x Saccharomyces eubayanus</name>
    <dbReference type="NCBI Taxonomy" id="27292"/>
    <lineage>
        <taxon>Eukaryota</taxon>
        <taxon>Fungi</taxon>
        <taxon>Dikarya</taxon>
        <taxon>Ascomycota</taxon>
        <taxon>Saccharomycotina</taxon>
        <taxon>Saccharomycetes</taxon>
        <taxon>Saccharomycetales</taxon>
        <taxon>Saccharomycetaceae</taxon>
        <taxon>Saccharomyces</taxon>
    </lineage>
</organism>
<dbReference type="GO" id="GO:0007007">
    <property type="term" value="P:inner mitochondrial membrane organization"/>
    <property type="evidence" value="ECO:0007669"/>
    <property type="project" value="TreeGrafter"/>
</dbReference>
<evidence type="ECO:0000313" key="12">
    <source>
        <dbReference type="EMBL" id="QID78895.1"/>
    </source>
</evidence>
<comment type="function">
    <text evidence="9">Required for the maintenance of the structure of the mitochondrial inner membrane. Involved in mitochondrial morphology. Causes growth arrest when highly overexpressed.</text>
</comment>
<evidence type="ECO:0000256" key="3">
    <source>
        <dbReference type="ARBA" id="ARBA00022792"/>
    </source>
</evidence>
<dbReference type="PANTHER" id="PTHR31961">
    <property type="entry name" value="SENSITIVE TO HIGH EXPRESSION PROTEIN 9, MITOCHONDRIAL"/>
    <property type="match status" value="1"/>
</dbReference>
<protein>
    <recommendedName>
        <fullName evidence="10">Sensitive to high expression protein 9, mitochondrial</fullName>
    </recommendedName>
</protein>
<sequence length="456" mass="53529">MLRYYGATRNLPLVFSINKLMLRASSFTRPFHYSSYSLQNGDTPDKGSTNKNEIRTPNNAVWKENIELQWQHLKKKLNELYSRFNFHRDQLSFQVNKAKKSIQEANRKLSEQENEINDSRLNYNKDELTSAKIEGLPSEREQHRKKWSRKLEFYFDSLQETLFTATRALNDVTGYSGIQKLKSSISLMEKKLEATKKEHKLFKAQYANAIDERAQSQREVNELLQRQSAWSSSDLERFTQLYKNDALNARQEQELKNKVKEIESKEEQLNDDLYRAILTRYHEEQIWSDKIRRTSTWGTFILMGMNIFLFIVLQLLLEPWKRKRLVGSFEDKVKSALNEYAKEQNMKMDKLLPGKSSEVTDQGNTENSIVEEHIEQRGECKINMAEIDRPEVATAETTTTGMKSFRDIWERIKALFVTLKSIQYRKLDAPLVFDTLEFYLYSISLVSMTILVSGLI</sequence>
<evidence type="ECO:0000313" key="13">
    <source>
        <dbReference type="Proteomes" id="UP000501346"/>
    </source>
</evidence>
<feature type="coiled-coil region" evidence="11">
    <location>
        <begin position="178"/>
        <end position="272"/>
    </location>
</feature>
<accession>A0A6C1DPV4</accession>
<comment type="subunit">
    <text evidence="10">Homooligomer.</text>
</comment>
<dbReference type="Proteomes" id="UP000501346">
    <property type="component" value="Chromosome ScIV"/>
</dbReference>
<name>A0A6C1DPV4_SACPS</name>
<dbReference type="Pfam" id="PF05546">
    <property type="entry name" value="She9_MDM33"/>
    <property type="match status" value="1"/>
</dbReference>
<reference evidence="12 13" key="1">
    <citation type="journal article" date="2019" name="BMC Genomics">
        <title>Chromosome level assembly and comparative genome analysis confirm lager-brewing yeasts originated from a single hybridization.</title>
        <authorList>
            <person name="Salazar A.N."/>
            <person name="Gorter de Vries A.R."/>
            <person name="van den Broek M."/>
            <person name="Brouwers N."/>
            <person name="de la Torre Cortes P."/>
            <person name="Kuijpers N.G.A."/>
            <person name="Daran J.G."/>
            <person name="Abeel T."/>
        </authorList>
    </citation>
    <scope>NUCLEOTIDE SEQUENCE [LARGE SCALE GENOMIC DNA]</scope>
    <source>
        <strain evidence="12 13">CBS 1483</strain>
    </source>
</reference>
<evidence type="ECO:0000256" key="5">
    <source>
        <dbReference type="ARBA" id="ARBA00022989"/>
    </source>
</evidence>
<keyword evidence="7 10" id="KW-0496">Mitochondrion</keyword>
<comment type="subcellular location">
    <subcellularLocation>
        <location evidence="10">Mitochondrion inner membrane</location>
        <topology evidence="10">Multi-pass membrane protein</topology>
    </subcellularLocation>
</comment>
<dbReference type="EMBL" id="CP048985">
    <property type="protein sequence ID" value="QID78895.1"/>
    <property type="molecule type" value="Genomic_DNA"/>
</dbReference>
<dbReference type="OrthoDB" id="5595506at2759"/>
<evidence type="ECO:0000256" key="9">
    <source>
        <dbReference type="ARBA" id="ARBA00024807"/>
    </source>
</evidence>
<keyword evidence="6 11" id="KW-0175">Coiled coil</keyword>
<keyword evidence="3 10" id="KW-0999">Mitochondrion inner membrane</keyword>
<evidence type="ECO:0000256" key="2">
    <source>
        <dbReference type="ARBA" id="ARBA00022692"/>
    </source>
</evidence>
<evidence type="ECO:0000256" key="8">
    <source>
        <dbReference type="ARBA" id="ARBA00023136"/>
    </source>
</evidence>
<dbReference type="AlphaFoldDB" id="A0A6C1DPV4"/>
<comment type="similarity">
    <text evidence="1 10">Belongs to the SHE9 family.</text>
</comment>
<keyword evidence="8 10" id="KW-0472">Membrane</keyword>
<evidence type="ECO:0000256" key="11">
    <source>
        <dbReference type="SAM" id="Coils"/>
    </source>
</evidence>
<dbReference type="GO" id="GO:0005743">
    <property type="term" value="C:mitochondrial inner membrane"/>
    <property type="evidence" value="ECO:0007669"/>
    <property type="project" value="UniProtKB-SubCell"/>
</dbReference>
<dbReference type="InterPro" id="IPR008839">
    <property type="entry name" value="MDM33_fungi"/>
</dbReference>
<comment type="caution">
    <text evidence="10">Lacks conserved residue(s) required for the propagation of feature annotation.</text>
</comment>
<keyword evidence="13" id="KW-1185">Reference proteome</keyword>
<evidence type="ECO:0000256" key="4">
    <source>
        <dbReference type="ARBA" id="ARBA00022946"/>
    </source>
</evidence>
<proteinExistence type="inferred from homology"/>
<keyword evidence="2 10" id="KW-0812">Transmembrane</keyword>
<dbReference type="PANTHER" id="PTHR31961:SF3">
    <property type="entry name" value="SENSITIVE TO HIGH EXPRESSION PROTEIN 9, MITOCHONDRIAL"/>
    <property type="match status" value="1"/>
</dbReference>
<evidence type="ECO:0000256" key="6">
    <source>
        <dbReference type="ARBA" id="ARBA00023054"/>
    </source>
</evidence>
<evidence type="ECO:0000256" key="7">
    <source>
        <dbReference type="ARBA" id="ARBA00023128"/>
    </source>
</evidence>
<gene>
    <name evidence="12" type="primary">SHE9_1</name>
    <name evidence="12" type="ORF">GRS66_001125</name>
</gene>
<keyword evidence="5 10" id="KW-1133">Transmembrane helix</keyword>
<keyword evidence="4 10" id="KW-0809">Transit peptide</keyword>
<feature type="transmembrane region" description="Helical" evidence="10">
    <location>
        <begin position="297"/>
        <end position="317"/>
    </location>
</feature>
<evidence type="ECO:0000256" key="1">
    <source>
        <dbReference type="ARBA" id="ARBA00007472"/>
    </source>
</evidence>
<feature type="coiled-coil region" evidence="11">
    <location>
        <begin position="88"/>
        <end position="122"/>
    </location>
</feature>